<dbReference type="GO" id="GO:0008803">
    <property type="term" value="F:bis(5'-nucleosyl)-tetraphosphatase (symmetrical) activity"/>
    <property type="evidence" value="ECO:0007669"/>
    <property type="project" value="TreeGrafter"/>
</dbReference>
<dbReference type="PANTHER" id="PTHR42850:SF4">
    <property type="entry name" value="ZINC-DEPENDENT ENDOPOLYPHOSPHATASE"/>
    <property type="match status" value="1"/>
</dbReference>
<reference evidence="2 3" key="1">
    <citation type="submission" date="2013-04" db="EMBL/GenBank/DDBJ databases">
        <title>Oceanicola sp. 22II1-22F33 Genome Sequencing.</title>
        <authorList>
            <person name="Lai Q."/>
            <person name="Li G."/>
            <person name="Shao Z."/>
        </authorList>
    </citation>
    <scope>NUCLEOTIDE SEQUENCE [LARGE SCALE GENOMIC DNA]</scope>
    <source>
        <strain evidence="2 3">22II1-22F33</strain>
    </source>
</reference>
<accession>A0A225NSX8</accession>
<evidence type="ECO:0000313" key="2">
    <source>
        <dbReference type="EMBL" id="OWU78011.1"/>
    </source>
</evidence>
<sequence length="244" mass="27232">MPHERIYAVGDIHGRHDLLLRMVERIRTDIDRLEDPDRPVRLIFLGDYIDRGDQSREVVEELRKLCDDATRDDNPVGLTCLMGNHEDALLGFIEDPVVGRRWLQFGGLQTLASYRVRVAGPQSDHKALKDTASALAEAMGEDLPFLRSLPKIHRSGPVVFAHAGLDPEDPEAEDNGAVLWGQSSFIERGGIEGMRVVHGHYDALQPVLTRRRICVDTGAYYSGRLTAVRMDDDVEVIEVGATGR</sequence>
<protein>
    <recommendedName>
        <fullName evidence="1">Calcineurin-like phosphoesterase domain-containing protein</fullName>
    </recommendedName>
</protein>
<dbReference type="EMBL" id="AQQR01000001">
    <property type="protein sequence ID" value="OWU78011.1"/>
    <property type="molecule type" value="Genomic_DNA"/>
</dbReference>
<proteinExistence type="predicted"/>
<dbReference type="GO" id="GO:0005737">
    <property type="term" value="C:cytoplasm"/>
    <property type="evidence" value="ECO:0007669"/>
    <property type="project" value="TreeGrafter"/>
</dbReference>
<dbReference type="AlphaFoldDB" id="A0A225NSX8"/>
<dbReference type="Gene3D" id="3.60.21.10">
    <property type="match status" value="1"/>
</dbReference>
<name>A0A225NSX8_9RHOB</name>
<dbReference type="SUPFAM" id="SSF56300">
    <property type="entry name" value="Metallo-dependent phosphatases"/>
    <property type="match status" value="1"/>
</dbReference>
<dbReference type="PANTHER" id="PTHR42850">
    <property type="entry name" value="METALLOPHOSPHOESTERASE"/>
    <property type="match status" value="1"/>
</dbReference>
<dbReference type="GO" id="GO:0016791">
    <property type="term" value="F:phosphatase activity"/>
    <property type="evidence" value="ECO:0007669"/>
    <property type="project" value="TreeGrafter"/>
</dbReference>
<dbReference type="InterPro" id="IPR029052">
    <property type="entry name" value="Metallo-depent_PP-like"/>
</dbReference>
<comment type="caution">
    <text evidence="2">The sequence shown here is derived from an EMBL/GenBank/DDBJ whole genome shotgun (WGS) entry which is preliminary data.</text>
</comment>
<keyword evidence="3" id="KW-1185">Reference proteome</keyword>
<dbReference type="InterPro" id="IPR004843">
    <property type="entry name" value="Calcineurin-like_PHP"/>
</dbReference>
<evidence type="ECO:0000313" key="3">
    <source>
        <dbReference type="Proteomes" id="UP000215377"/>
    </source>
</evidence>
<dbReference type="Proteomes" id="UP000215377">
    <property type="component" value="Unassembled WGS sequence"/>
</dbReference>
<evidence type="ECO:0000259" key="1">
    <source>
        <dbReference type="Pfam" id="PF00149"/>
    </source>
</evidence>
<dbReference type="GO" id="GO:0110154">
    <property type="term" value="P:RNA decapping"/>
    <property type="evidence" value="ECO:0007669"/>
    <property type="project" value="TreeGrafter"/>
</dbReference>
<dbReference type="InterPro" id="IPR050126">
    <property type="entry name" value="Ap4A_hydrolase"/>
</dbReference>
<dbReference type="Pfam" id="PF00149">
    <property type="entry name" value="Metallophos"/>
    <property type="match status" value="1"/>
</dbReference>
<gene>
    <name evidence="2" type="ORF">ATO3_01255</name>
</gene>
<organism evidence="2 3">
    <name type="scientific">Marinibacterium profundimaris</name>
    <dbReference type="NCBI Taxonomy" id="1679460"/>
    <lineage>
        <taxon>Bacteria</taxon>
        <taxon>Pseudomonadati</taxon>
        <taxon>Pseudomonadota</taxon>
        <taxon>Alphaproteobacteria</taxon>
        <taxon>Rhodobacterales</taxon>
        <taxon>Paracoccaceae</taxon>
        <taxon>Marinibacterium</taxon>
    </lineage>
</organism>
<feature type="domain" description="Calcineurin-like phosphoesterase" evidence="1">
    <location>
        <begin position="5"/>
        <end position="106"/>
    </location>
</feature>